<dbReference type="GO" id="GO:0005506">
    <property type="term" value="F:iron ion binding"/>
    <property type="evidence" value="ECO:0007669"/>
    <property type="project" value="InterPro"/>
</dbReference>
<dbReference type="STRING" id="1798373.A2154_05055"/>
<dbReference type="Pfam" id="PF01592">
    <property type="entry name" value="NifU_N"/>
    <property type="match status" value="1"/>
</dbReference>
<dbReference type="CDD" id="cd06664">
    <property type="entry name" value="IscU_like"/>
    <property type="match status" value="1"/>
</dbReference>
<protein>
    <recommendedName>
        <fullName evidence="1">NIF system FeS cluster assembly NifU N-terminal domain-containing protein</fullName>
    </recommendedName>
</protein>
<dbReference type="Proteomes" id="UP000176854">
    <property type="component" value="Unassembled WGS sequence"/>
</dbReference>
<dbReference type="Gene3D" id="3.90.1010.10">
    <property type="match status" value="1"/>
</dbReference>
<dbReference type="EMBL" id="MFJC01000057">
    <property type="protein sequence ID" value="OGG08640.1"/>
    <property type="molecule type" value="Genomic_DNA"/>
</dbReference>
<dbReference type="GO" id="GO:0051536">
    <property type="term" value="F:iron-sulfur cluster binding"/>
    <property type="evidence" value="ECO:0007669"/>
    <property type="project" value="InterPro"/>
</dbReference>
<proteinExistence type="predicted"/>
<comment type="caution">
    <text evidence="2">The sequence shown here is derived from an EMBL/GenBank/DDBJ whole genome shotgun (WGS) entry which is preliminary data.</text>
</comment>
<evidence type="ECO:0000313" key="3">
    <source>
        <dbReference type="Proteomes" id="UP000176854"/>
    </source>
</evidence>
<dbReference type="InterPro" id="IPR002871">
    <property type="entry name" value="NIF_FeS_clus_asmbl_NifU_N"/>
</dbReference>
<dbReference type="AlphaFoldDB" id="A0A1F5Z877"/>
<evidence type="ECO:0000313" key="2">
    <source>
        <dbReference type="EMBL" id="OGG08640.1"/>
    </source>
</evidence>
<dbReference type="PANTHER" id="PTHR10093">
    <property type="entry name" value="IRON-SULFUR CLUSTER ASSEMBLY ENZYME NIFU HOMOLOG"/>
    <property type="match status" value="1"/>
</dbReference>
<accession>A0A1F5Z877</accession>
<organism evidence="2 3">
    <name type="scientific">Candidatus Gottesmanbacteria bacterium RBG_16_43_7</name>
    <dbReference type="NCBI Taxonomy" id="1798373"/>
    <lineage>
        <taxon>Bacteria</taxon>
        <taxon>Candidatus Gottesmaniibacteriota</taxon>
    </lineage>
</organism>
<gene>
    <name evidence="2" type="ORF">A2154_05055</name>
</gene>
<dbReference type="SUPFAM" id="SSF82649">
    <property type="entry name" value="SufE/NifU"/>
    <property type="match status" value="1"/>
</dbReference>
<reference evidence="2 3" key="1">
    <citation type="journal article" date="2016" name="Nat. Commun.">
        <title>Thousands of microbial genomes shed light on interconnected biogeochemical processes in an aquifer system.</title>
        <authorList>
            <person name="Anantharaman K."/>
            <person name="Brown C.T."/>
            <person name="Hug L.A."/>
            <person name="Sharon I."/>
            <person name="Castelle C.J."/>
            <person name="Probst A.J."/>
            <person name="Thomas B.C."/>
            <person name="Singh A."/>
            <person name="Wilkins M.J."/>
            <person name="Karaoz U."/>
            <person name="Brodie E.L."/>
            <person name="Williams K.H."/>
            <person name="Hubbard S.S."/>
            <person name="Banfield J.F."/>
        </authorList>
    </citation>
    <scope>NUCLEOTIDE SEQUENCE [LARGE SCALE GENOMIC DNA]</scope>
</reference>
<feature type="domain" description="NIF system FeS cluster assembly NifU N-terminal" evidence="1">
    <location>
        <begin position="4"/>
        <end position="123"/>
    </location>
</feature>
<name>A0A1F5Z877_9BACT</name>
<dbReference type="GO" id="GO:0016226">
    <property type="term" value="P:iron-sulfur cluster assembly"/>
    <property type="evidence" value="ECO:0007669"/>
    <property type="project" value="InterPro"/>
</dbReference>
<sequence length="124" mass="13893">MDLYRDIILDHYKYPRNYGHLDHPDAVAEEYNTTCGDRIRMEIKFKKAQGGSRTISEITFTGDGCSISKAAASLLTETAKNKTAPQLLLMTYEDIVRLLGTTLTVSRIKCALLPLEVLQKALQT</sequence>
<evidence type="ECO:0000259" key="1">
    <source>
        <dbReference type="Pfam" id="PF01592"/>
    </source>
</evidence>